<dbReference type="Proteomes" id="UP000010953">
    <property type="component" value="Unassembled WGS sequence"/>
</dbReference>
<organism evidence="1 2">
    <name type="scientific">Mariniradius saccharolyticus AK6</name>
    <dbReference type="NCBI Taxonomy" id="1239962"/>
    <lineage>
        <taxon>Bacteria</taxon>
        <taxon>Pseudomonadati</taxon>
        <taxon>Bacteroidota</taxon>
        <taxon>Cytophagia</taxon>
        <taxon>Cytophagales</taxon>
        <taxon>Cyclobacteriaceae</taxon>
        <taxon>Mariniradius</taxon>
    </lineage>
</organism>
<name>M7X3F3_9BACT</name>
<gene>
    <name evidence="1" type="ORF">C943_01745</name>
</gene>
<keyword evidence="2" id="KW-1185">Reference proteome</keyword>
<accession>M7X3F3</accession>
<evidence type="ECO:0000313" key="2">
    <source>
        <dbReference type="Proteomes" id="UP000010953"/>
    </source>
</evidence>
<comment type="caution">
    <text evidence="1">The sequence shown here is derived from an EMBL/GenBank/DDBJ whole genome shotgun (WGS) entry which is preliminary data.</text>
</comment>
<evidence type="ECO:0000313" key="1">
    <source>
        <dbReference type="EMBL" id="EMS32010.1"/>
    </source>
</evidence>
<reference evidence="1" key="1">
    <citation type="submission" date="2013-01" db="EMBL/GenBank/DDBJ databases">
        <title>Genome assembly of Mariniradius saccharolyticus AK6.</title>
        <authorList>
            <person name="Vaidya B."/>
            <person name="Khatri I."/>
            <person name="Tanuku N.R.S."/>
            <person name="Subramanian S."/>
            <person name="Pinnaka A."/>
        </authorList>
    </citation>
    <scope>NUCLEOTIDE SEQUENCE [LARGE SCALE GENOMIC DNA]</scope>
    <source>
        <strain evidence="1">AK6</strain>
    </source>
</reference>
<sequence length="37" mass="4201">MDDENGLVEHRFVRFFVKPSVAPTAEKILGLQEKELG</sequence>
<protein>
    <submittedName>
        <fullName evidence="1">Uncharacterized protein</fullName>
    </submittedName>
</protein>
<dbReference type="EMBL" id="AMZY02000016">
    <property type="protein sequence ID" value="EMS32010.1"/>
    <property type="molecule type" value="Genomic_DNA"/>
</dbReference>
<proteinExistence type="predicted"/>
<dbReference type="InParanoid" id="M7X3F3"/>
<dbReference type="AlphaFoldDB" id="M7X3F3"/>